<evidence type="ECO:0000259" key="2">
    <source>
        <dbReference type="Pfam" id="PF20455"/>
    </source>
</evidence>
<evidence type="ECO:0000256" key="1">
    <source>
        <dbReference type="SAM" id="Phobius"/>
    </source>
</evidence>
<accession>A0A834MBE0</accession>
<protein>
    <recommendedName>
        <fullName evidence="2">DUF6708 domain-containing protein</fullName>
    </recommendedName>
</protein>
<keyword evidence="1" id="KW-0472">Membrane</keyword>
<comment type="caution">
    <text evidence="3">The sequence shown here is derived from an EMBL/GenBank/DDBJ whole genome shotgun (WGS) entry which is preliminary data.</text>
</comment>
<evidence type="ECO:0000313" key="3">
    <source>
        <dbReference type="EMBL" id="KAF7275476.1"/>
    </source>
</evidence>
<dbReference type="AlphaFoldDB" id="A0A834MBE0"/>
<keyword evidence="1" id="KW-1133">Transmembrane helix</keyword>
<sequence length="171" mass="20189">MNPFVKWPTTVKEFDWETLHAEIHRQAGFNGKAYIQRFAVWLVSCKPGTNEVVDRVELKGNIPTTEELYNIWAYCRHYMERGLEGLPVYPPRRQEITFRRSLFEYMRFLDPTEEGREVRQRMTAGDWAFNVPFIALTFWAWIPIGIGHYIAMRFAPEVKWPADIDAESRSA</sequence>
<name>A0A834MBE0_RHYFE</name>
<evidence type="ECO:0000313" key="4">
    <source>
        <dbReference type="Proteomes" id="UP000625711"/>
    </source>
</evidence>
<gene>
    <name evidence="3" type="ORF">GWI33_011681</name>
</gene>
<organism evidence="3 4">
    <name type="scientific">Rhynchophorus ferrugineus</name>
    <name type="common">Red palm weevil</name>
    <name type="synonym">Curculio ferrugineus</name>
    <dbReference type="NCBI Taxonomy" id="354439"/>
    <lineage>
        <taxon>Eukaryota</taxon>
        <taxon>Metazoa</taxon>
        <taxon>Ecdysozoa</taxon>
        <taxon>Arthropoda</taxon>
        <taxon>Hexapoda</taxon>
        <taxon>Insecta</taxon>
        <taxon>Pterygota</taxon>
        <taxon>Neoptera</taxon>
        <taxon>Endopterygota</taxon>
        <taxon>Coleoptera</taxon>
        <taxon>Polyphaga</taxon>
        <taxon>Cucujiformia</taxon>
        <taxon>Curculionidae</taxon>
        <taxon>Dryophthorinae</taxon>
        <taxon>Rhynchophorus</taxon>
    </lineage>
</organism>
<dbReference type="Pfam" id="PF20455">
    <property type="entry name" value="DUF6708"/>
    <property type="match status" value="1"/>
</dbReference>
<proteinExistence type="predicted"/>
<feature type="domain" description="DUF6708" evidence="2">
    <location>
        <begin position="1"/>
        <end position="171"/>
    </location>
</feature>
<dbReference type="InterPro" id="IPR046554">
    <property type="entry name" value="DUF6708"/>
</dbReference>
<keyword evidence="1" id="KW-0812">Transmembrane</keyword>
<keyword evidence="4" id="KW-1185">Reference proteome</keyword>
<dbReference type="Proteomes" id="UP000625711">
    <property type="component" value="Unassembled WGS sequence"/>
</dbReference>
<dbReference type="EMBL" id="JAACXV010010260">
    <property type="protein sequence ID" value="KAF7275476.1"/>
    <property type="molecule type" value="Genomic_DNA"/>
</dbReference>
<feature type="transmembrane region" description="Helical" evidence="1">
    <location>
        <begin position="127"/>
        <end position="151"/>
    </location>
</feature>
<reference evidence="3" key="1">
    <citation type="submission" date="2020-08" db="EMBL/GenBank/DDBJ databases">
        <title>Genome sequencing and assembly of the red palm weevil Rhynchophorus ferrugineus.</title>
        <authorList>
            <person name="Dias G.B."/>
            <person name="Bergman C.M."/>
            <person name="Manee M."/>
        </authorList>
    </citation>
    <scope>NUCLEOTIDE SEQUENCE</scope>
    <source>
        <strain evidence="3">AA-2017</strain>
        <tissue evidence="3">Whole larva</tissue>
    </source>
</reference>